<sequence>MKPSLEAEEMANAIDGESTIPSPAALRKRKSRAKDPEQAKEARRRSMSAWRAMNPEQAKEARRRSMSASRAKKGGPQYQPGTIDHPDFDENAIETLVFGEMSCRCDHCGAKFWEQEKTVSESRKDHPVSTKCCNQHAVRLQPFPSAPQPLATYLHDRTFRQEIRKYNSMLAFASEKIDLDPLGAGPSHRGEFIY</sequence>
<gene>
    <name evidence="2" type="ORF">CYMTET_26894</name>
</gene>
<organism evidence="2 3">
    <name type="scientific">Cymbomonas tetramitiformis</name>
    <dbReference type="NCBI Taxonomy" id="36881"/>
    <lineage>
        <taxon>Eukaryota</taxon>
        <taxon>Viridiplantae</taxon>
        <taxon>Chlorophyta</taxon>
        <taxon>Pyramimonadophyceae</taxon>
        <taxon>Pyramimonadales</taxon>
        <taxon>Pyramimonadaceae</taxon>
        <taxon>Cymbomonas</taxon>
    </lineage>
</organism>
<dbReference type="Proteomes" id="UP001190700">
    <property type="component" value="Unassembled WGS sequence"/>
</dbReference>
<protein>
    <submittedName>
        <fullName evidence="2">Uncharacterized protein</fullName>
    </submittedName>
</protein>
<keyword evidence="3" id="KW-1185">Reference proteome</keyword>
<comment type="caution">
    <text evidence="2">The sequence shown here is derived from an EMBL/GenBank/DDBJ whole genome shotgun (WGS) entry which is preliminary data.</text>
</comment>
<dbReference type="EMBL" id="LGRX02014602">
    <property type="protein sequence ID" value="KAK3264371.1"/>
    <property type="molecule type" value="Genomic_DNA"/>
</dbReference>
<evidence type="ECO:0000313" key="2">
    <source>
        <dbReference type="EMBL" id="KAK3264371.1"/>
    </source>
</evidence>
<name>A0AAE0FQV2_9CHLO</name>
<evidence type="ECO:0000313" key="3">
    <source>
        <dbReference type="Proteomes" id="UP001190700"/>
    </source>
</evidence>
<dbReference type="AlphaFoldDB" id="A0AAE0FQV2"/>
<feature type="region of interest" description="Disordered" evidence="1">
    <location>
        <begin position="1"/>
        <end position="87"/>
    </location>
</feature>
<reference evidence="2 3" key="1">
    <citation type="journal article" date="2015" name="Genome Biol. Evol.">
        <title>Comparative Genomics of a Bacterivorous Green Alga Reveals Evolutionary Causalities and Consequences of Phago-Mixotrophic Mode of Nutrition.</title>
        <authorList>
            <person name="Burns J.A."/>
            <person name="Paasch A."/>
            <person name="Narechania A."/>
            <person name="Kim E."/>
        </authorList>
    </citation>
    <scope>NUCLEOTIDE SEQUENCE [LARGE SCALE GENOMIC DNA]</scope>
    <source>
        <strain evidence="2 3">PLY_AMNH</strain>
    </source>
</reference>
<feature type="compositionally biased region" description="Basic residues" evidence="1">
    <location>
        <begin position="61"/>
        <end position="73"/>
    </location>
</feature>
<proteinExistence type="predicted"/>
<accession>A0AAE0FQV2</accession>
<evidence type="ECO:0000256" key="1">
    <source>
        <dbReference type="SAM" id="MobiDB-lite"/>
    </source>
</evidence>